<reference evidence="4" key="3">
    <citation type="journal article" date="2022" name="BMC Genomics">
        <title>Comparative genome analysis of mycobacteria focusing on tRNA and non-coding RNA.</title>
        <authorList>
            <person name="Behra P.R.K."/>
            <person name="Pettersson B.M.F."/>
            <person name="Ramesh M."/>
            <person name="Das S."/>
            <person name="Dasgupta S."/>
            <person name="Kirsebom L.A."/>
        </authorList>
    </citation>
    <scope>NUCLEOTIDE SEQUENCE</scope>
    <source>
        <strain evidence="4">DSM 44203</strain>
    </source>
</reference>
<evidence type="ECO:0000313" key="3">
    <source>
        <dbReference type="EMBL" id="GAT10065.1"/>
    </source>
</evidence>
<dbReference type="PANTHER" id="PTHR41248">
    <property type="entry name" value="NORD PROTEIN"/>
    <property type="match status" value="1"/>
</dbReference>
<feature type="region of interest" description="Disordered" evidence="1">
    <location>
        <begin position="218"/>
        <end position="257"/>
    </location>
</feature>
<feature type="compositionally biased region" description="Low complexity" evidence="1">
    <location>
        <begin position="241"/>
        <end position="252"/>
    </location>
</feature>
<gene>
    <name evidence="4" type="ORF">H7I77_02680</name>
    <name evidence="3" type="ORF">RMCN_3198</name>
</gene>
<dbReference type="InterPro" id="IPR002035">
    <property type="entry name" value="VWF_A"/>
</dbReference>
<sequence>MPSEDADDPKRLALLASALAGRTVAVAPAAAGEPAWTDGVTVFVDASAGAHRQLESVTVQASLLASGGLDPDVVRKLVRRPALARRYLAVEGQRALSVNDDLLPSRVRSLLDCELAARADSAVGSLKLAGEHRDIADPPAGFGVIKAQKLLAARAVAAHVEPAGGHAPRRESNRELAELGDDDEVADGEDVIDPFSSPVGGGGALGKLLKRMTKSVRKLAGGGTPGADTPTHRSRKGLRGAGAVTSGAAGAVDTDGWDASDTEGRTYPEWDFQRRRYRADWCTVLEIEAPIKEGQTLARPDVHALRRPLTRLGIGLDRCHRQTQGDDIDVDAAVEARVETLAGSTPDEAVYLDNLRRRRDLAVLILLDISGSAREAGTFGQTVHEQQRAAAAALTIALHELGDRVALYAFQSQGRSSVNLMPVKRFDDHLDAMVMRRLGSLTAGAYSRLGAAIRHGSAVMREKAGTSRRLLVVLSDGLAYDHGYERLYGAADVRKALGETRREGIGCLCLTIGAATDSGELGRVFGSAAHASIPKPAQLAGVIGPLFRSALRTADLRRRVSTATTP</sequence>
<evidence type="ECO:0000256" key="1">
    <source>
        <dbReference type="SAM" id="MobiDB-lite"/>
    </source>
</evidence>
<name>A0AAW5SDT0_MYCNV</name>
<proteinExistence type="predicted"/>
<evidence type="ECO:0000313" key="5">
    <source>
        <dbReference type="Proteomes" id="UP000069773"/>
    </source>
</evidence>
<dbReference type="RefSeq" id="WP_067390824.1">
    <property type="nucleotide sequence ID" value="NZ_BCTA01000036.1"/>
</dbReference>
<dbReference type="SUPFAM" id="SSF53300">
    <property type="entry name" value="vWA-like"/>
    <property type="match status" value="1"/>
</dbReference>
<dbReference type="PROSITE" id="PS50234">
    <property type="entry name" value="VWFA"/>
    <property type="match status" value="1"/>
</dbReference>
<dbReference type="Gene3D" id="3.40.50.410">
    <property type="entry name" value="von Willebrand factor, type A domain"/>
    <property type="match status" value="1"/>
</dbReference>
<dbReference type="Proteomes" id="UP000069773">
    <property type="component" value="Unassembled WGS sequence"/>
</dbReference>
<keyword evidence="5" id="KW-1185">Reference proteome</keyword>
<feature type="domain" description="VWFA" evidence="2">
    <location>
        <begin position="362"/>
        <end position="524"/>
    </location>
</feature>
<reference evidence="3 5" key="1">
    <citation type="journal article" date="2016" name="Genome Announc.">
        <title>Draft Genome Sequences of Five Rapidly Growing Mycobacterium Species, M. thermoresistibile, M. fortuitum subsp. acetamidolyticum, M. canariasense, M. brisbanense, and M. novocastrense.</title>
        <authorList>
            <person name="Katahira K."/>
            <person name="Ogura Y."/>
            <person name="Gotoh Y."/>
            <person name="Hayashi T."/>
        </authorList>
    </citation>
    <scope>NUCLEOTIDE SEQUENCE [LARGE SCALE GENOMIC DNA]</scope>
    <source>
        <strain evidence="3 5">JCM18114</strain>
    </source>
</reference>
<organism evidence="4 6">
    <name type="scientific">Mycolicibacterium novocastrense</name>
    <name type="common">Mycobacterium novocastrense</name>
    <dbReference type="NCBI Taxonomy" id="59813"/>
    <lineage>
        <taxon>Bacteria</taxon>
        <taxon>Bacillati</taxon>
        <taxon>Actinomycetota</taxon>
        <taxon>Actinomycetes</taxon>
        <taxon>Mycobacteriales</taxon>
        <taxon>Mycobacteriaceae</taxon>
        <taxon>Mycolicibacterium</taxon>
    </lineage>
</organism>
<dbReference type="Proteomes" id="UP001207528">
    <property type="component" value="Unassembled WGS sequence"/>
</dbReference>
<dbReference type="InterPro" id="IPR036465">
    <property type="entry name" value="vWFA_dom_sf"/>
</dbReference>
<dbReference type="PROSITE" id="PS00430">
    <property type="entry name" value="TONB_DEPENDENT_REC_1"/>
    <property type="match status" value="1"/>
</dbReference>
<dbReference type="PANTHER" id="PTHR41248:SF1">
    <property type="entry name" value="NORD PROTEIN"/>
    <property type="match status" value="1"/>
</dbReference>
<dbReference type="InterPro" id="IPR051928">
    <property type="entry name" value="NorD/CobT"/>
</dbReference>
<evidence type="ECO:0000313" key="4">
    <source>
        <dbReference type="EMBL" id="MCV7022255.1"/>
    </source>
</evidence>
<dbReference type="EMBL" id="JACKTI010000017">
    <property type="protein sequence ID" value="MCV7022255.1"/>
    <property type="molecule type" value="Genomic_DNA"/>
</dbReference>
<reference evidence="4" key="2">
    <citation type="submission" date="2020-07" db="EMBL/GenBank/DDBJ databases">
        <authorList>
            <person name="Pettersson B.M.F."/>
            <person name="Behra P.R.K."/>
            <person name="Ramesh M."/>
            <person name="Das S."/>
            <person name="Dasgupta S."/>
            <person name="Kirsebom L.A."/>
        </authorList>
    </citation>
    <scope>NUCLEOTIDE SEQUENCE</scope>
    <source>
        <strain evidence="4">DSM 44203</strain>
    </source>
</reference>
<evidence type="ECO:0000313" key="6">
    <source>
        <dbReference type="Proteomes" id="UP001207528"/>
    </source>
</evidence>
<dbReference type="AlphaFoldDB" id="A0AAW5SDT0"/>
<comment type="caution">
    <text evidence="4">The sequence shown here is derived from an EMBL/GenBank/DDBJ whole genome shotgun (WGS) entry which is preliminary data.</text>
</comment>
<dbReference type="Pfam" id="PF13519">
    <property type="entry name" value="VWA_2"/>
    <property type="match status" value="1"/>
</dbReference>
<dbReference type="SMART" id="SM00327">
    <property type="entry name" value="VWA"/>
    <property type="match status" value="1"/>
</dbReference>
<dbReference type="InterPro" id="IPR010916">
    <property type="entry name" value="TonB_box_CS"/>
</dbReference>
<dbReference type="EMBL" id="BCTA01000036">
    <property type="protein sequence ID" value="GAT10065.1"/>
    <property type="molecule type" value="Genomic_DNA"/>
</dbReference>
<accession>A0AAW5SDT0</accession>
<evidence type="ECO:0000259" key="2">
    <source>
        <dbReference type="PROSITE" id="PS50234"/>
    </source>
</evidence>
<protein>
    <submittedName>
        <fullName evidence="3">Nitric oxide reductase activation protein</fullName>
    </submittedName>
    <submittedName>
        <fullName evidence="4">VWA domain-containing protein</fullName>
    </submittedName>
</protein>